<dbReference type="PANTHER" id="PTHR42771">
    <property type="entry name" value="IRON(3+)-HYDROXAMATE IMPORT ATP-BINDING PROTEIN FHUC"/>
    <property type="match status" value="1"/>
</dbReference>
<dbReference type="AlphaFoldDB" id="A0A1I4AZY6"/>
<keyword evidence="9" id="KW-0472">Membrane</keyword>
<dbReference type="GO" id="GO:0005524">
    <property type="term" value="F:ATP binding"/>
    <property type="evidence" value="ECO:0007669"/>
    <property type="project" value="UniProtKB-KW"/>
</dbReference>
<evidence type="ECO:0000256" key="10">
    <source>
        <dbReference type="SAM" id="MobiDB-lite"/>
    </source>
</evidence>
<dbReference type="RefSeq" id="WP_425443687.1">
    <property type="nucleotide sequence ID" value="NZ_FOSG01000007.1"/>
</dbReference>
<accession>A0A1I4AZY6</accession>
<evidence type="ECO:0000256" key="8">
    <source>
        <dbReference type="ARBA" id="ARBA00023065"/>
    </source>
</evidence>
<keyword evidence="6 12" id="KW-0067">ATP-binding</keyword>
<dbReference type="EMBL" id="FOSG01000007">
    <property type="protein sequence ID" value="SFK62212.1"/>
    <property type="molecule type" value="Genomic_DNA"/>
</dbReference>
<dbReference type="Gene3D" id="3.40.50.300">
    <property type="entry name" value="P-loop containing nucleotide triphosphate hydrolases"/>
    <property type="match status" value="1"/>
</dbReference>
<evidence type="ECO:0000313" key="13">
    <source>
        <dbReference type="Proteomes" id="UP000198928"/>
    </source>
</evidence>
<evidence type="ECO:0000256" key="1">
    <source>
        <dbReference type="ARBA" id="ARBA00004202"/>
    </source>
</evidence>
<evidence type="ECO:0000256" key="7">
    <source>
        <dbReference type="ARBA" id="ARBA00023004"/>
    </source>
</evidence>
<dbReference type="InterPro" id="IPR003439">
    <property type="entry name" value="ABC_transporter-like_ATP-bd"/>
</dbReference>
<dbReference type="Proteomes" id="UP000198928">
    <property type="component" value="Unassembled WGS sequence"/>
</dbReference>
<dbReference type="InterPro" id="IPR027417">
    <property type="entry name" value="P-loop_NTPase"/>
</dbReference>
<keyword evidence="2" id="KW-0813">Transport</keyword>
<feature type="region of interest" description="Disordered" evidence="10">
    <location>
        <begin position="291"/>
        <end position="310"/>
    </location>
</feature>
<keyword evidence="4" id="KW-0410">Iron transport</keyword>
<keyword evidence="3" id="KW-1003">Cell membrane</keyword>
<keyword evidence="5" id="KW-0547">Nucleotide-binding</keyword>
<reference evidence="13" key="1">
    <citation type="submission" date="2016-10" db="EMBL/GenBank/DDBJ databases">
        <authorList>
            <person name="Varghese N."/>
            <person name="Submissions S."/>
        </authorList>
    </citation>
    <scope>NUCLEOTIDE SEQUENCE [LARGE SCALE GENOMIC DNA]</scope>
    <source>
        <strain evidence="13">PL19</strain>
    </source>
</reference>
<dbReference type="FunFam" id="3.40.50.300:FF:000134">
    <property type="entry name" value="Iron-enterobactin ABC transporter ATP-binding protein"/>
    <property type="match status" value="1"/>
</dbReference>
<dbReference type="Pfam" id="PF00005">
    <property type="entry name" value="ABC_tran"/>
    <property type="match status" value="1"/>
</dbReference>
<dbReference type="SUPFAM" id="SSF52540">
    <property type="entry name" value="P-loop containing nucleoside triphosphate hydrolases"/>
    <property type="match status" value="1"/>
</dbReference>
<dbReference type="PROSITE" id="PS00211">
    <property type="entry name" value="ABC_TRANSPORTER_1"/>
    <property type="match status" value="1"/>
</dbReference>
<protein>
    <submittedName>
        <fullName evidence="12">Iron complex transport system ATP-binding protein</fullName>
    </submittedName>
</protein>
<dbReference type="GO" id="GO:0016887">
    <property type="term" value="F:ATP hydrolysis activity"/>
    <property type="evidence" value="ECO:0007669"/>
    <property type="project" value="InterPro"/>
</dbReference>
<dbReference type="GO" id="GO:0005886">
    <property type="term" value="C:plasma membrane"/>
    <property type="evidence" value="ECO:0007669"/>
    <property type="project" value="UniProtKB-SubCell"/>
</dbReference>
<keyword evidence="13" id="KW-1185">Reference proteome</keyword>
<dbReference type="GO" id="GO:0006826">
    <property type="term" value="P:iron ion transport"/>
    <property type="evidence" value="ECO:0007669"/>
    <property type="project" value="UniProtKB-KW"/>
</dbReference>
<dbReference type="InterPro" id="IPR003593">
    <property type="entry name" value="AAA+_ATPase"/>
</dbReference>
<evidence type="ECO:0000256" key="9">
    <source>
        <dbReference type="ARBA" id="ARBA00023136"/>
    </source>
</evidence>
<keyword evidence="7" id="KW-0408">Iron</keyword>
<dbReference type="InterPro" id="IPR017871">
    <property type="entry name" value="ABC_transporter-like_CS"/>
</dbReference>
<organism evidence="12 13">
    <name type="scientific">Streptomyces pini</name>
    <dbReference type="NCBI Taxonomy" id="1520580"/>
    <lineage>
        <taxon>Bacteria</taxon>
        <taxon>Bacillati</taxon>
        <taxon>Actinomycetota</taxon>
        <taxon>Actinomycetes</taxon>
        <taxon>Kitasatosporales</taxon>
        <taxon>Streptomycetaceae</taxon>
        <taxon>Streptomyces</taxon>
    </lineage>
</organism>
<proteinExistence type="predicted"/>
<evidence type="ECO:0000256" key="5">
    <source>
        <dbReference type="ARBA" id="ARBA00022741"/>
    </source>
</evidence>
<gene>
    <name evidence="12" type="ORF">SAMN05192584_107201</name>
</gene>
<comment type="subcellular location">
    <subcellularLocation>
        <location evidence="1">Cell membrane</location>
        <topology evidence="1">Peripheral membrane protein</topology>
    </subcellularLocation>
</comment>
<evidence type="ECO:0000256" key="2">
    <source>
        <dbReference type="ARBA" id="ARBA00022448"/>
    </source>
</evidence>
<evidence type="ECO:0000256" key="4">
    <source>
        <dbReference type="ARBA" id="ARBA00022496"/>
    </source>
</evidence>
<evidence type="ECO:0000313" key="12">
    <source>
        <dbReference type="EMBL" id="SFK62212.1"/>
    </source>
</evidence>
<evidence type="ECO:0000256" key="3">
    <source>
        <dbReference type="ARBA" id="ARBA00022475"/>
    </source>
</evidence>
<evidence type="ECO:0000256" key="6">
    <source>
        <dbReference type="ARBA" id="ARBA00022840"/>
    </source>
</evidence>
<evidence type="ECO:0000259" key="11">
    <source>
        <dbReference type="PROSITE" id="PS50893"/>
    </source>
</evidence>
<keyword evidence="8" id="KW-0406">Ion transport</keyword>
<dbReference type="PANTHER" id="PTHR42771:SF2">
    <property type="entry name" value="IRON(3+)-HYDROXAMATE IMPORT ATP-BINDING PROTEIN FHUC"/>
    <property type="match status" value="1"/>
</dbReference>
<sequence length="310" mass="32054">MNAVTPATATAPAPVAAPEFGLGAGAGAEDAGGAHRLRTEALTLAHGRTPVVRELDVELPPRRVTAIVGPNGCGKSTLLGGLARLLEPRGGSVLLDGRALSSVSTREVARVIGLLPQSATAPDGLTVRDLVRYGRRPHQGLLRQWSRADAEAVEAALDAADLHELADRPLETLSGGQRQRAWIAMAVAQDTDILMLDEPTSALDIGHQLEVLEMVRSLAARGRTVVLVLHDLTTACRYADHMLAMLDGRVVAQGAPAQIMTSALVRTLYGVESTILTDPVHGTPVVCPTGLAASPGPAADGANGTDSGGS</sequence>
<dbReference type="PROSITE" id="PS50893">
    <property type="entry name" value="ABC_TRANSPORTER_2"/>
    <property type="match status" value="1"/>
</dbReference>
<dbReference type="InterPro" id="IPR051535">
    <property type="entry name" value="Siderophore_ABC-ATPase"/>
</dbReference>
<dbReference type="CDD" id="cd03214">
    <property type="entry name" value="ABC_Iron-Siderophores_B12_Hemin"/>
    <property type="match status" value="1"/>
</dbReference>
<dbReference type="SMART" id="SM00382">
    <property type="entry name" value="AAA"/>
    <property type="match status" value="1"/>
</dbReference>
<name>A0A1I4AZY6_9ACTN</name>
<feature type="domain" description="ABC transporter" evidence="11">
    <location>
        <begin position="37"/>
        <end position="272"/>
    </location>
</feature>